<dbReference type="InterPro" id="IPR000640">
    <property type="entry name" value="EFG_V-like"/>
</dbReference>
<dbReference type="Gene3D" id="2.40.30.10">
    <property type="entry name" value="Translation factors"/>
    <property type="match status" value="1"/>
</dbReference>
<evidence type="ECO:0000256" key="3">
    <source>
        <dbReference type="ARBA" id="ARBA00048548"/>
    </source>
</evidence>
<dbReference type="Gene3D" id="3.30.70.240">
    <property type="match status" value="1"/>
</dbReference>
<dbReference type="SMART" id="SM00838">
    <property type="entry name" value="EFG_C"/>
    <property type="match status" value="1"/>
</dbReference>
<dbReference type="InterPro" id="IPR031157">
    <property type="entry name" value="G_TR_CS"/>
</dbReference>
<dbReference type="NCBIfam" id="TIGR01394">
    <property type="entry name" value="TypA_BipA"/>
    <property type="match status" value="1"/>
</dbReference>
<dbReference type="PRINTS" id="PR00315">
    <property type="entry name" value="ELONGATNFCT"/>
</dbReference>
<dbReference type="GO" id="GO:0005829">
    <property type="term" value="C:cytosol"/>
    <property type="evidence" value="ECO:0007669"/>
    <property type="project" value="TreeGrafter"/>
</dbReference>
<dbReference type="RefSeq" id="WP_013278827.1">
    <property type="nucleotide sequence ID" value="NC_014378.1"/>
</dbReference>
<evidence type="ECO:0000313" key="6">
    <source>
        <dbReference type="EMBL" id="ADL13382.1"/>
    </source>
</evidence>
<comment type="function">
    <text evidence="4">A 50S ribosomal subunit assembly protein with GTPase activity, required for 50S subunit assembly at low temperatures, may also play a role in translation. Binds GTP and analogs. Binds the 70S ribosome between the 30S and 50S subunits, in a similar position as ribosome-bound EF-G; it contacts a number of ribosomal proteins, both rRNAs and the A-site tRNA.</text>
</comment>
<dbReference type="CDD" id="cd03710">
    <property type="entry name" value="BipA_TypA_C"/>
    <property type="match status" value="1"/>
</dbReference>
<dbReference type="CDD" id="cd01891">
    <property type="entry name" value="TypA_BipA"/>
    <property type="match status" value="1"/>
</dbReference>
<dbReference type="OrthoDB" id="9801591at2"/>
<keyword evidence="7" id="KW-1185">Reference proteome</keyword>
<dbReference type="InterPro" id="IPR047043">
    <property type="entry name" value="BipA_III"/>
</dbReference>
<dbReference type="InterPro" id="IPR047042">
    <property type="entry name" value="BipA_II"/>
</dbReference>
<proteinExistence type="inferred from homology"/>
<evidence type="ECO:0000313" key="7">
    <source>
        <dbReference type="Proteomes" id="UP000001661"/>
    </source>
</evidence>
<dbReference type="EMBL" id="CP002105">
    <property type="protein sequence ID" value="ADL13382.1"/>
    <property type="molecule type" value="Genomic_DNA"/>
</dbReference>
<dbReference type="InterPro" id="IPR000795">
    <property type="entry name" value="T_Tr_GTP-bd_dom"/>
</dbReference>
<dbReference type="FunFam" id="3.40.50.300:FF:000055">
    <property type="entry name" value="GTP-binding protein TypA"/>
    <property type="match status" value="1"/>
</dbReference>
<dbReference type="FunFam" id="3.30.70.240:FF:000002">
    <property type="entry name" value="GTP-binding protein TypA"/>
    <property type="match status" value="1"/>
</dbReference>
<dbReference type="InterPro" id="IPR005225">
    <property type="entry name" value="Small_GTP-bd"/>
</dbReference>
<dbReference type="GO" id="GO:0003924">
    <property type="term" value="F:GTPase activity"/>
    <property type="evidence" value="ECO:0007669"/>
    <property type="project" value="UniProtKB-UniRule"/>
</dbReference>
<name>D9QS91_ACEAZ</name>
<keyword evidence="4" id="KW-0378">Hydrolase</keyword>
<dbReference type="InterPro" id="IPR009000">
    <property type="entry name" value="Transl_B-barrel_sf"/>
</dbReference>
<keyword evidence="4" id="KW-0694">RNA-binding</keyword>
<dbReference type="PROSITE" id="PS00301">
    <property type="entry name" value="G_TR_1"/>
    <property type="match status" value="1"/>
</dbReference>
<dbReference type="SUPFAM" id="SSF52540">
    <property type="entry name" value="P-loop containing nucleoside triphosphate hydrolases"/>
    <property type="match status" value="1"/>
</dbReference>
<comment type="subunit">
    <text evidence="4">Monomer.</text>
</comment>
<dbReference type="PANTHER" id="PTHR42908">
    <property type="entry name" value="TRANSLATION ELONGATION FACTOR-RELATED"/>
    <property type="match status" value="1"/>
</dbReference>
<dbReference type="Gene3D" id="2.40.50.250">
    <property type="entry name" value="bipa protein"/>
    <property type="match status" value="1"/>
</dbReference>
<gene>
    <name evidence="4" type="primary">bipA</name>
    <name evidence="6" type="ordered locus">Acear_1879</name>
</gene>
<dbReference type="CDD" id="cd16263">
    <property type="entry name" value="BipA_III"/>
    <property type="match status" value="1"/>
</dbReference>
<dbReference type="InterPro" id="IPR047041">
    <property type="entry name" value="BipA_GTP-bd_dom"/>
</dbReference>
<dbReference type="FunFam" id="2.40.30.10:FF:000016">
    <property type="entry name" value="GTP-binding protein TypA"/>
    <property type="match status" value="1"/>
</dbReference>
<keyword evidence="4" id="KW-0963">Cytoplasm</keyword>
<keyword evidence="4" id="KW-0690">Ribosome biogenesis</keyword>
<dbReference type="GO" id="GO:0010467">
    <property type="term" value="P:gene expression"/>
    <property type="evidence" value="ECO:0007669"/>
    <property type="project" value="UniProtKB-ARBA"/>
</dbReference>
<dbReference type="NCBIfam" id="TIGR00231">
    <property type="entry name" value="small_GTP"/>
    <property type="match status" value="1"/>
</dbReference>
<dbReference type="PROSITE" id="PS51722">
    <property type="entry name" value="G_TR_2"/>
    <property type="match status" value="1"/>
</dbReference>
<dbReference type="GO" id="GO:0005525">
    <property type="term" value="F:GTP binding"/>
    <property type="evidence" value="ECO:0007669"/>
    <property type="project" value="UniProtKB-UniRule"/>
</dbReference>
<dbReference type="GO" id="GO:1990904">
    <property type="term" value="C:ribonucleoprotein complex"/>
    <property type="evidence" value="ECO:0007669"/>
    <property type="project" value="TreeGrafter"/>
</dbReference>
<dbReference type="SUPFAM" id="SSF50447">
    <property type="entry name" value="Translation proteins"/>
    <property type="match status" value="1"/>
</dbReference>
<dbReference type="Gene3D" id="3.30.70.870">
    <property type="entry name" value="Elongation Factor G (Translational Gtpase), domain 3"/>
    <property type="match status" value="1"/>
</dbReference>
<keyword evidence="1 4" id="KW-0547">Nucleotide-binding</keyword>
<feature type="binding site" evidence="4">
    <location>
        <begin position="132"/>
        <end position="135"/>
    </location>
    <ligand>
        <name>GTP</name>
        <dbReference type="ChEBI" id="CHEBI:37565"/>
    </ligand>
</feature>
<organism evidence="6 7">
    <name type="scientific">Acetohalobium arabaticum (strain ATCC 49924 / DSM 5501 / Z-7288)</name>
    <dbReference type="NCBI Taxonomy" id="574087"/>
    <lineage>
        <taxon>Bacteria</taxon>
        <taxon>Bacillati</taxon>
        <taxon>Bacillota</taxon>
        <taxon>Clostridia</taxon>
        <taxon>Halanaerobiales</taxon>
        <taxon>Halobacteroidaceae</taxon>
        <taxon>Acetohalobium</taxon>
    </lineage>
</organism>
<dbReference type="GO" id="GO:0019843">
    <property type="term" value="F:rRNA binding"/>
    <property type="evidence" value="ECO:0007669"/>
    <property type="project" value="UniProtKB-KW"/>
</dbReference>
<dbReference type="InterPro" id="IPR035647">
    <property type="entry name" value="EFG_III/V"/>
</dbReference>
<accession>D9QS91</accession>
<evidence type="ECO:0000256" key="2">
    <source>
        <dbReference type="ARBA" id="ARBA00023134"/>
    </source>
</evidence>
<comment type="similarity">
    <text evidence="4">Belongs to the TRAFAC class translation factor GTPase superfamily. Classic translation factor GTPase family. BipA subfamily.</text>
</comment>
<dbReference type="Pfam" id="PF03144">
    <property type="entry name" value="GTP_EFTU_D2"/>
    <property type="match status" value="1"/>
</dbReference>
<comment type="subcellular location">
    <subcellularLocation>
        <location evidence="4">Cytoplasm</location>
    </subcellularLocation>
    <text evidence="4">Binds to ribosomes.</text>
</comment>
<dbReference type="EC" id="3.6.5.-" evidence="4"/>
<dbReference type="SUPFAM" id="SSF54980">
    <property type="entry name" value="EF-G C-terminal domain-like"/>
    <property type="match status" value="2"/>
</dbReference>
<dbReference type="GO" id="GO:0000049">
    <property type="term" value="F:tRNA binding"/>
    <property type="evidence" value="ECO:0007669"/>
    <property type="project" value="UniProtKB-KW"/>
</dbReference>
<keyword evidence="2 4" id="KW-0342">GTP-binding</keyword>
<evidence type="ECO:0000256" key="4">
    <source>
        <dbReference type="HAMAP-Rule" id="MF_00849"/>
    </source>
</evidence>
<dbReference type="Gene3D" id="3.40.50.300">
    <property type="entry name" value="P-loop containing nucleotide triphosphate hydrolases"/>
    <property type="match status" value="1"/>
</dbReference>
<dbReference type="GO" id="GO:0000027">
    <property type="term" value="P:ribosomal large subunit assembly"/>
    <property type="evidence" value="ECO:0007669"/>
    <property type="project" value="UniProtKB-UniRule"/>
</dbReference>
<protein>
    <recommendedName>
        <fullName evidence="4">Large ribosomal subunit assembly factor BipA</fullName>
        <ecNumber evidence="4">3.6.5.-</ecNumber>
    </recommendedName>
    <alternativeName>
        <fullName evidence="4">GTP-binding protein BipA</fullName>
    </alternativeName>
</protein>
<dbReference type="InterPro" id="IPR004161">
    <property type="entry name" value="EFTu-like_2"/>
</dbReference>
<sequence length="606" mass="67865">MELITRDDIRNIAIIAHVDHGKTTLVDSMLKQSGVFHEQKQVENRVMDTNDLERERGITILSKNTAIDYQGTKINIVDTPGHADFGGEVERILKMVDGVLLIVDGFEGPMPQTKFVLRKALALDLKPVVVINKIDRSNARPYEVEDEVLELFIELEASAEQLEFPVVYASGLEGFAREEIGEENNDLEPLFQEIITKIPPPAVDLTAPLQMVVTTIEYNDYVGRLAVGKIKRGRVSNGAVVSICRSDGSIITDQISSLYKYSGLGRKEVEEAKAGDIVAIAGLEEINIGETIADKDAPEPLPFIEIEKPTVTMTFTTNDSPFAGQEGEFLTSRHLQARFDKELESNVALDIAETESPDTWRVSGRGLLHLSVLIETMRREGYEFQVSKPDVITKKENGQKLEPIKELVIDIPEEFMGTIMEEIGQRKGQMQNMTQLNADRVRLEFGIPARGLIGFRSDFLTITKGEGIINHTFSHYAPYRGELPERQHGSLIATEEGEVTRFGIFNAQERGTIFVKPGTRVYRGMIIGANARQNDLDINICKQKKLDNMRSGSADEAIDLIPSTDLSLEEALNYIDDDEYVEVTPHNIRLRKKILNAKQRRKSNKN</sequence>
<reference evidence="6 7" key="1">
    <citation type="journal article" date="2010" name="Stand. Genomic Sci.">
        <title>Complete genome sequence of Acetohalobium arabaticum type strain (Z-7288).</title>
        <authorList>
            <person name="Sikorski J."/>
            <person name="Lapidus A."/>
            <person name="Chertkov O."/>
            <person name="Lucas S."/>
            <person name="Copeland A."/>
            <person name="Glavina Del Rio T."/>
            <person name="Nolan M."/>
            <person name="Tice H."/>
            <person name="Cheng J.F."/>
            <person name="Han C."/>
            <person name="Brambilla E."/>
            <person name="Pitluck S."/>
            <person name="Liolios K."/>
            <person name="Ivanova N."/>
            <person name="Mavromatis K."/>
            <person name="Mikhailova N."/>
            <person name="Pati A."/>
            <person name="Bruce D."/>
            <person name="Detter C."/>
            <person name="Tapia R."/>
            <person name="Goodwin L."/>
            <person name="Chen A."/>
            <person name="Palaniappan K."/>
            <person name="Land M."/>
            <person name="Hauser L."/>
            <person name="Chang Y.J."/>
            <person name="Jeffries C.D."/>
            <person name="Rohde M."/>
            <person name="Goker M."/>
            <person name="Spring S."/>
            <person name="Woyke T."/>
            <person name="Bristow J."/>
            <person name="Eisen J.A."/>
            <person name="Markowitz V."/>
            <person name="Hugenholtz P."/>
            <person name="Kyrpides N.C."/>
            <person name="Klenk H.P."/>
        </authorList>
    </citation>
    <scope>NUCLEOTIDE SEQUENCE [LARGE SCALE GENOMIC DNA]</scope>
    <source>
        <strain evidence="7">ATCC 49924 / DSM 5501 / Z-7288</strain>
    </source>
</reference>
<dbReference type="AlphaFoldDB" id="D9QS91"/>
<dbReference type="HOGENOM" id="CLU_017016_4_0_9"/>
<dbReference type="GO" id="GO:0009409">
    <property type="term" value="P:response to cold"/>
    <property type="evidence" value="ECO:0007669"/>
    <property type="project" value="UniProtKB-ARBA"/>
</dbReference>
<dbReference type="KEGG" id="aar:Acear_1879"/>
<dbReference type="eggNOG" id="COG1217">
    <property type="taxonomic scope" value="Bacteria"/>
</dbReference>
<dbReference type="Pfam" id="PF00009">
    <property type="entry name" value="GTP_EFTU"/>
    <property type="match status" value="1"/>
</dbReference>
<evidence type="ECO:0000259" key="5">
    <source>
        <dbReference type="PROSITE" id="PS51722"/>
    </source>
</evidence>
<keyword evidence="4" id="KW-0820">tRNA-binding</keyword>
<dbReference type="InterPro" id="IPR006298">
    <property type="entry name" value="BipA"/>
</dbReference>
<dbReference type="InterPro" id="IPR027417">
    <property type="entry name" value="P-loop_NTPase"/>
</dbReference>
<dbReference type="InterPro" id="IPR048876">
    <property type="entry name" value="BipA_C"/>
</dbReference>
<dbReference type="InterPro" id="IPR035651">
    <property type="entry name" value="BipA_V"/>
</dbReference>
<feature type="domain" description="Tr-type G" evidence="5">
    <location>
        <begin position="7"/>
        <end position="202"/>
    </location>
</feature>
<dbReference type="Pfam" id="PF00679">
    <property type="entry name" value="EFG_C"/>
    <property type="match status" value="1"/>
</dbReference>
<feature type="binding site" evidence="4">
    <location>
        <begin position="19"/>
        <end position="24"/>
    </location>
    <ligand>
        <name>GTP</name>
        <dbReference type="ChEBI" id="CHEBI:37565"/>
    </ligand>
</feature>
<dbReference type="InterPro" id="IPR042116">
    <property type="entry name" value="TypA/BipA_C"/>
</dbReference>
<dbReference type="Pfam" id="PF21018">
    <property type="entry name" value="BipA_C"/>
    <property type="match status" value="1"/>
</dbReference>
<dbReference type="Proteomes" id="UP000001661">
    <property type="component" value="Chromosome"/>
</dbReference>
<dbReference type="FunFam" id="2.40.50.250:FF:000001">
    <property type="entry name" value="GTP-binding protein TypA"/>
    <property type="match status" value="1"/>
</dbReference>
<comment type="catalytic activity">
    <reaction evidence="3 4">
        <text>GTP + H2O = GDP + phosphate + H(+)</text>
        <dbReference type="Rhea" id="RHEA:19669"/>
        <dbReference type="ChEBI" id="CHEBI:15377"/>
        <dbReference type="ChEBI" id="CHEBI:15378"/>
        <dbReference type="ChEBI" id="CHEBI:37565"/>
        <dbReference type="ChEBI" id="CHEBI:43474"/>
        <dbReference type="ChEBI" id="CHEBI:58189"/>
    </reaction>
</comment>
<dbReference type="HAMAP" id="MF_00849">
    <property type="entry name" value="BipA"/>
    <property type="match status" value="1"/>
</dbReference>
<keyword evidence="4" id="KW-0699">rRNA-binding</keyword>
<dbReference type="PANTHER" id="PTHR42908:SF8">
    <property type="entry name" value="TR-TYPE G DOMAIN-CONTAINING PROTEIN"/>
    <property type="match status" value="1"/>
</dbReference>
<evidence type="ECO:0000256" key="1">
    <source>
        <dbReference type="ARBA" id="ARBA00022741"/>
    </source>
</evidence>
<dbReference type="FunFam" id="3.30.70.870:FF:000003">
    <property type="entry name" value="GTP-binding protein TypA"/>
    <property type="match status" value="1"/>
</dbReference>
<dbReference type="CDD" id="cd03691">
    <property type="entry name" value="BipA_TypA_II"/>
    <property type="match status" value="1"/>
</dbReference>
<dbReference type="GO" id="GO:0043022">
    <property type="term" value="F:ribosome binding"/>
    <property type="evidence" value="ECO:0007669"/>
    <property type="project" value="UniProtKB-UniRule"/>
</dbReference>
<dbReference type="STRING" id="574087.Acear_1879"/>